<dbReference type="Gene3D" id="2.60.40.10">
    <property type="entry name" value="Immunoglobulins"/>
    <property type="match status" value="3"/>
</dbReference>
<keyword evidence="3" id="KW-0119">Carbohydrate metabolism</keyword>
<keyword evidence="1" id="KW-0677">Repeat</keyword>
<evidence type="ECO:0000313" key="7">
    <source>
        <dbReference type="EMBL" id="GAA2522986.1"/>
    </source>
</evidence>
<dbReference type="SMART" id="SM00060">
    <property type="entry name" value="FN3"/>
    <property type="match status" value="4"/>
</dbReference>
<dbReference type="Pfam" id="PF00041">
    <property type="entry name" value="fn3"/>
    <property type="match status" value="2"/>
</dbReference>
<evidence type="ECO:0000256" key="3">
    <source>
        <dbReference type="ARBA" id="ARBA00023326"/>
    </source>
</evidence>
<evidence type="ECO:0000256" key="1">
    <source>
        <dbReference type="ARBA" id="ARBA00022737"/>
    </source>
</evidence>
<evidence type="ECO:0000313" key="8">
    <source>
        <dbReference type="Proteomes" id="UP001499978"/>
    </source>
</evidence>
<reference evidence="8" key="1">
    <citation type="journal article" date="2019" name="Int. J. Syst. Evol. Microbiol.">
        <title>The Global Catalogue of Microorganisms (GCM) 10K type strain sequencing project: providing services to taxonomists for standard genome sequencing and annotation.</title>
        <authorList>
            <consortium name="The Broad Institute Genomics Platform"/>
            <consortium name="The Broad Institute Genome Sequencing Center for Infectious Disease"/>
            <person name="Wu L."/>
            <person name="Ma J."/>
        </authorList>
    </citation>
    <scope>NUCLEOTIDE SEQUENCE [LARGE SCALE GENOMIC DNA]</scope>
    <source>
        <strain evidence="8">JCM 3367</strain>
    </source>
</reference>
<dbReference type="PROSITE" id="PS50853">
    <property type="entry name" value="FN3"/>
    <property type="match status" value="2"/>
</dbReference>
<protein>
    <recommendedName>
        <fullName evidence="6">Fibronectin type-III domain-containing protein</fullName>
    </recommendedName>
</protein>
<dbReference type="Proteomes" id="UP001499978">
    <property type="component" value="Unassembled WGS sequence"/>
</dbReference>
<feature type="region of interest" description="Disordered" evidence="4">
    <location>
        <begin position="567"/>
        <end position="594"/>
    </location>
</feature>
<feature type="domain" description="Fibronectin type-III" evidence="6">
    <location>
        <begin position="492"/>
        <end position="586"/>
    </location>
</feature>
<keyword evidence="5" id="KW-0812">Transmembrane</keyword>
<dbReference type="InterPro" id="IPR036116">
    <property type="entry name" value="FN3_sf"/>
</dbReference>
<name>A0ABP6ATF3_9ACTN</name>
<keyword evidence="5" id="KW-1133">Transmembrane helix</keyword>
<feature type="compositionally biased region" description="Polar residues" evidence="4">
    <location>
        <begin position="569"/>
        <end position="580"/>
    </location>
</feature>
<evidence type="ECO:0000256" key="5">
    <source>
        <dbReference type="SAM" id="Phobius"/>
    </source>
</evidence>
<feature type="region of interest" description="Disordered" evidence="4">
    <location>
        <begin position="489"/>
        <end position="512"/>
    </location>
</feature>
<proteinExistence type="predicted"/>
<dbReference type="InterPro" id="IPR003961">
    <property type="entry name" value="FN3_dom"/>
</dbReference>
<feature type="region of interest" description="Disordered" evidence="4">
    <location>
        <begin position="376"/>
        <end position="415"/>
    </location>
</feature>
<sequence length="858" mass="89948">METHNPINEARPHRWRPRGGAVTAATALAVTAAMGLTLLGLGLTDHAAANFDASSWLWSSVKGELARVNGVTGRVDTRQDLAGAAGHRVQIAQTDRLILLRDISTGRVSALDLATLRATATTPTTSGIGVTVALHEDGAFVVDSVQGIVRQLDPSTLTPVGEPVRLPPGVTGGVFDGAGRLWVGVPSEGTVVSVTPAGADASPAVTRTEAVASPQQDLAVAALDDGVAVLNRTSARLTSLRGGERRETPLTLDGPAALPPRIVGDTIAVTIADTRTVHVVTPDAQVRSFTVPGAGDRLRPAVPWAGRFYCPDDAAGRVHVLDAAGSAAPSLSVTGANGPLELEVRERRLFINAPDGSTAQVVNDQHQATEVDKYADGVLGADPPPDPPRPPPPPKPRRGPPDAPAAVAATAGDEQARVSWRAAKPNGWPVLKYVVTGVGGPREVSARQRELTVEGLTNGESYRFAVHAVNAKGPGPKRFGNPVMPTRDVPDPPESVTASPRPDGTVTVGWPRANGQGRRIVRYSVTAVTEGASEQVGASRTMSLRVKGLEYGRQYSFTVAAVNDRGASSKASPQSGSVSPFSVPGQPKQLRARTVSDKKGTIALTWGAAEENGKPITGYEVAANGRRVEVAGLSAQVDGFGDGERVSVRVLARNEAGAGRAASALAQTLPQPTIVPLKVSNAYSVITIPLRTTNAATCQVSLNGGARKEFDCRGGPVRELTPGETYRYQVFARNAAGEVSIKGERRTLALFGKVACDDSAGPNRGYCDRGIGVYSGARQHGSEGVGTVRSGDRFRAFCKRRGSDGDQSDGATLSATGYNNDKRSDMWVQITFGDARRYIPFIWLNLENGDKINDLPSC</sequence>
<accession>A0ABP6ATF3</accession>
<keyword evidence="2" id="KW-0378">Hydrolase</keyword>
<dbReference type="InterPro" id="IPR013783">
    <property type="entry name" value="Ig-like_fold"/>
</dbReference>
<dbReference type="PANTHER" id="PTHR13817">
    <property type="entry name" value="TITIN"/>
    <property type="match status" value="1"/>
</dbReference>
<dbReference type="EMBL" id="BAAARY010000008">
    <property type="protein sequence ID" value="GAA2522986.1"/>
    <property type="molecule type" value="Genomic_DNA"/>
</dbReference>
<organism evidence="7 8">
    <name type="scientific">Pilimelia columellifera subsp. columellifera</name>
    <dbReference type="NCBI Taxonomy" id="706583"/>
    <lineage>
        <taxon>Bacteria</taxon>
        <taxon>Bacillati</taxon>
        <taxon>Actinomycetota</taxon>
        <taxon>Actinomycetes</taxon>
        <taxon>Micromonosporales</taxon>
        <taxon>Micromonosporaceae</taxon>
        <taxon>Pilimelia</taxon>
    </lineage>
</organism>
<keyword evidence="8" id="KW-1185">Reference proteome</keyword>
<feature type="compositionally biased region" description="Pro residues" evidence="4">
    <location>
        <begin position="382"/>
        <end position="394"/>
    </location>
</feature>
<dbReference type="SUPFAM" id="SSF49265">
    <property type="entry name" value="Fibronectin type III"/>
    <property type="match status" value="2"/>
</dbReference>
<feature type="domain" description="Fibronectin type-III" evidence="6">
    <location>
        <begin position="400"/>
        <end position="489"/>
    </location>
</feature>
<evidence type="ECO:0000259" key="6">
    <source>
        <dbReference type="PROSITE" id="PS50853"/>
    </source>
</evidence>
<dbReference type="SUPFAM" id="SSF63829">
    <property type="entry name" value="Calcium-dependent phosphotriesterase"/>
    <property type="match status" value="1"/>
</dbReference>
<keyword evidence="5" id="KW-0472">Membrane</keyword>
<evidence type="ECO:0000256" key="2">
    <source>
        <dbReference type="ARBA" id="ARBA00023295"/>
    </source>
</evidence>
<feature type="transmembrane region" description="Helical" evidence="5">
    <location>
        <begin position="21"/>
        <end position="43"/>
    </location>
</feature>
<gene>
    <name evidence="7" type="ORF">GCM10010201_21490</name>
</gene>
<dbReference type="PANTHER" id="PTHR13817:SF166">
    <property type="entry name" value="NEURONAL IGCAM-RELATED"/>
    <property type="match status" value="1"/>
</dbReference>
<keyword evidence="2" id="KW-0326">Glycosidase</keyword>
<comment type="caution">
    <text evidence="7">The sequence shown here is derived from an EMBL/GenBank/DDBJ whole genome shotgun (WGS) entry which is preliminary data.</text>
</comment>
<dbReference type="Gene3D" id="2.130.10.10">
    <property type="entry name" value="YVTN repeat-like/Quinoprotein amine dehydrogenase"/>
    <property type="match status" value="1"/>
</dbReference>
<dbReference type="CDD" id="cd00063">
    <property type="entry name" value="FN3"/>
    <property type="match status" value="3"/>
</dbReference>
<keyword evidence="3" id="KW-0624">Polysaccharide degradation</keyword>
<evidence type="ECO:0000256" key="4">
    <source>
        <dbReference type="SAM" id="MobiDB-lite"/>
    </source>
</evidence>
<dbReference type="InterPro" id="IPR050964">
    <property type="entry name" value="Striated_Muscle_Regulatory"/>
</dbReference>
<dbReference type="InterPro" id="IPR015943">
    <property type="entry name" value="WD40/YVTN_repeat-like_dom_sf"/>
</dbReference>